<dbReference type="EMBL" id="CP047186">
    <property type="protein sequence ID" value="QHC56586.1"/>
    <property type="molecule type" value="Genomic_DNA"/>
</dbReference>
<dbReference type="InterPro" id="IPR050300">
    <property type="entry name" value="GDXG_lipolytic_enzyme"/>
</dbReference>
<reference evidence="4 6" key="1">
    <citation type="submission" date="2015-08" db="EMBL/GenBank/DDBJ databases">
        <title>Draft Genome Sequence of Rathayibacter sp. Strain VKM Ac-2596 Isolated from Leaf Gall Induced by Plant-Parasitic Nematodes.</title>
        <authorList>
            <person name="Vasilenko O.V."/>
            <person name="Starodumova I.P."/>
            <person name="Tarlachkov S.V."/>
            <person name="Dorofeeva L.V."/>
            <person name="Evtushenko L.I."/>
        </authorList>
    </citation>
    <scope>NUCLEOTIDE SEQUENCE [LARGE SCALE GENOMIC DNA]</scope>
    <source>
        <strain evidence="4 6">VKM Ac-2596</strain>
    </source>
</reference>
<evidence type="ECO:0000313" key="6">
    <source>
        <dbReference type="Proteomes" id="UP000076717"/>
    </source>
</evidence>
<proteinExistence type="predicted"/>
<evidence type="ECO:0000313" key="4">
    <source>
        <dbReference type="EMBL" id="KZX22073.1"/>
    </source>
</evidence>
<evidence type="ECO:0000313" key="7">
    <source>
        <dbReference type="Proteomes" id="UP000465031"/>
    </source>
</evidence>
<dbReference type="InterPro" id="IPR029058">
    <property type="entry name" value="AB_hydrolase_fold"/>
</dbReference>
<dbReference type="KEGG" id="rte:GSU10_13740"/>
<organism evidence="4 6">
    <name type="scientific">Rathayibacter tanaceti</name>
    <dbReference type="NCBI Taxonomy" id="1671680"/>
    <lineage>
        <taxon>Bacteria</taxon>
        <taxon>Bacillati</taxon>
        <taxon>Actinomycetota</taxon>
        <taxon>Actinomycetes</taxon>
        <taxon>Micrococcales</taxon>
        <taxon>Microbacteriaceae</taxon>
        <taxon>Rathayibacter</taxon>
    </lineage>
</organism>
<dbReference type="InterPro" id="IPR049492">
    <property type="entry name" value="BD-FAE-like_dom"/>
</dbReference>
<dbReference type="GO" id="GO:0106435">
    <property type="term" value="F:carboxylesterase activity"/>
    <property type="evidence" value="ECO:0007669"/>
    <property type="project" value="UniProtKB-EC"/>
</dbReference>
<dbReference type="SUPFAM" id="SSF53474">
    <property type="entry name" value="alpha/beta-Hydrolases"/>
    <property type="match status" value="1"/>
</dbReference>
<keyword evidence="1 4" id="KW-0378">Hydrolase</keyword>
<dbReference type="RefSeq" id="WP_068208717.1">
    <property type="nucleotide sequence ID" value="NZ_CP047186.1"/>
</dbReference>
<dbReference type="PANTHER" id="PTHR48081:SF13">
    <property type="entry name" value="ALPHA_BETA HYDROLASE"/>
    <property type="match status" value="1"/>
</dbReference>
<dbReference type="Pfam" id="PF20434">
    <property type="entry name" value="BD-FAE"/>
    <property type="match status" value="1"/>
</dbReference>
<evidence type="ECO:0000313" key="5">
    <source>
        <dbReference type="EMBL" id="QHC56586.1"/>
    </source>
</evidence>
<dbReference type="Proteomes" id="UP000076717">
    <property type="component" value="Unassembled WGS sequence"/>
</dbReference>
<dbReference type="PANTHER" id="PTHR48081">
    <property type="entry name" value="AB HYDROLASE SUPERFAMILY PROTEIN C4A8.06C"/>
    <property type="match status" value="1"/>
</dbReference>
<dbReference type="EMBL" id="LIIN01000016">
    <property type="protein sequence ID" value="KZX22073.1"/>
    <property type="molecule type" value="Genomic_DNA"/>
</dbReference>
<dbReference type="EC" id="3.1.1.1" evidence="4"/>
<feature type="chain" id="PRO_5041524772" evidence="2">
    <location>
        <begin position="24"/>
        <end position="298"/>
    </location>
</feature>
<sequence>MTSIRARGVGALAVLVAVALGLAGCSPDPEPVRTPDGFTTEKAIEYRSVDGVSLKADACLPTEGAGDRPALLMLHGGGFIDGGRDEGGMSELCAYYAQRGYVSVTVDYRLLQQSRYPGQVEDAQAAVEWLRQPAQVERFGLDPARIGVMGSSAGAIIGATLGTLGEGPLTEGSRVKAVVAFSAVADMSSTGMSLGDPLPEAKEQILAYLGCDEIDPQSCPQSVQASPISSVDATDAPQIWLTSEDELVPVEQADAMQVALQDAGVESEVGVDGSGHHGLQNNTPNNKKAILAFLEATL</sequence>
<dbReference type="AlphaFoldDB" id="A0A166IB15"/>
<dbReference type="Proteomes" id="UP000465031">
    <property type="component" value="Chromosome"/>
</dbReference>
<feature type="signal peptide" evidence="2">
    <location>
        <begin position="1"/>
        <end position="23"/>
    </location>
</feature>
<reference evidence="5" key="2">
    <citation type="submission" date="2019-12" db="EMBL/GenBank/DDBJ databases">
        <title>Complete and Draft Genome Sequences of New Strains and Members of Some Known Species of the Genus Rathayibacter isolated from Plants.</title>
        <authorList>
            <person name="Tarlachkov S.V."/>
            <person name="Starodumova I.P."/>
            <person name="Dorofeeva L.V."/>
            <person name="Prisyazhnaya N.V."/>
            <person name="Leyn S.A."/>
            <person name="Zlamal J.E."/>
            <person name="Elane M.L."/>
            <person name="Osterman A.L."/>
            <person name="Nadler S.A."/>
            <person name="Subbotin S.A."/>
            <person name="Evtushenko L.I."/>
        </authorList>
    </citation>
    <scope>NUCLEOTIDE SEQUENCE</scope>
    <source>
        <strain evidence="5">VKM Ac-2761</strain>
    </source>
</reference>
<protein>
    <submittedName>
        <fullName evidence="5">Alpha/beta hydrolase fold domain-containing protein</fullName>
    </submittedName>
    <submittedName>
        <fullName evidence="4">Carboxylesterase NlhH</fullName>
        <ecNumber evidence="4">3.1.1.1</ecNumber>
    </submittedName>
</protein>
<feature type="domain" description="BD-FAE-like" evidence="3">
    <location>
        <begin position="57"/>
        <end position="259"/>
    </location>
</feature>
<reference evidence="7" key="3">
    <citation type="submission" date="2019-12" db="EMBL/GenBank/DDBJ databases">
        <title>Complete and draft genome sequences of new strains and members of some known species of the genus Rathayibacter isolated from plants.</title>
        <authorList>
            <person name="Tarlachkov S.V."/>
            <person name="Starodumova I.P."/>
            <person name="Dorofeeva L.V."/>
            <person name="Prisyazhnaya N.V."/>
            <person name="Leyn S."/>
            <person name="Zlamal J."/>
            <person name="Elan M."/>
            <person name="Osterman A.L."/>
            <person name="Nadler S."/>
            <person name="Subbotin S.A."/>
            <person name="Evtushenko L.I."/>
        </authorList>
    </citation>
    <scope>NUCLEOTIDE SEQUENCE [LARGE SCALE GENOMIC DNA]</scope>
    <source>
        <strain evidence="7">VKM Ac-2761</strain>
    </source>
</reference>
<dbReference type="PATRIC" id="fig|1671680.3.peg.834"/>
<dbReference type="OrthoDB" id="9803828at2"/>
<evidence type="ECO:0000256" key="1">
    <source>
        <dbReference type="ARBA" id="ARBA00022801"/>
    </source>
</evidence>
<dbReference type="PROSITE" id="PS51257">
    <property type="entry name" value="PROKAR_LIPOPROTEIN"/>
    <property type="match status" value="1"/>
</dbReference>
<gene>
    <name evidence="4" type="primary">nlhH_1</name>
    <name evidence="4" type="ORF">ACH61_00785</name>
    <name evidence="5" type="ORF">GSU10_13740</name>
</gene>
<dbReference type="Gene3D" id="3.40.50.1820">
    <property type="entry name" value="alpha/beta hydrolase"/>
    <property type="match status" value="1"/>
</dbReference>
<accession>A0A166IB15</accession>
<name>A0A166IB15_9MICO</name>
<keyword evidence="6" id="KW-1185">Reference proteome</keyword>
<evidence type="ECO:0000259" key="3">
    <source>
        <dbReference type="Pfam" id="PF20434"/>
    </source>
</evidence>
<evidence type="ECO:0000256" key="2">
    <source>
        <dbReference type="SAM" id="SignalP"/>
    </source>
</evidence>
<keyword evidence="2" id="KW-0732">Signal</keyword>